<proteinExistence type="predicted"/>
<reference evidence="8" key="2">
    <citation type="submission" date="2021-04" db="EMBL/GenBank/DDBJ databases">
        <authorList>
            <person name="Gilroy R."/>
        </authorList>
    </citation>
    <scope>NUCLEOTIDE SEQUENCE</scope>
    <source>
        <strain evidence="8">23274</strain>
    </source>
</reference>
<evidence type="ECO:0000256" key="2">
    <source>
        <dbReference type="ARBA" id="ARBA00022475"/>
    </source>
</evidence>
<evidence type="ECO:0000256" key="3">
    <source>
        <dbReference type="ARBA" id="ARBA00022692"/>
    </source>
</evidence>
<dbReference type="GO" id="GO:0005886">
    <property type="term" value="C:plasma membrane"/>
    <property type="evidence" value="ECO:0007669"/>
    <property type="project" value="UniProtKB-SubCell"/>
</dbReference>
<dbReference type="Gene3D" id="3.40.1710.10">
    <property type="entry name" value="abc type-2 transporter like domain"/>
    <property type="match status" value="1"/>
</dbReference>
<keyword evidence="5 6" id="KW-0472">Membrane</keyword>
<comment type="caution">
    <text evidence="8">The sequence shown here is derived from an EMBL/GenBank/DDBJ whole genome shotgun (WGS) entry which is preliminary data.</text>
</comment>
<dbReference type="AlphaFoldDB" id="A0A9D1UZJ2"/>
<name>A0A9D1UZJ2_9BACT</name>
<evidence type="ECO:0000256" key="1">
    <source>
        <dbReference type="ARBA" id="ARBA00004651"/>
    </source>
</evidence>
<feature type="transmembrane region" description="Helical" evidence="6">
    <location>
        <begin position="183"/>
        <end position="206"/>
    </location>
</feature>
<keyword evidence="2" id="KW-1003">Cell membrane</keyword>
<evidence type="ECO:0000256" key="4">
    <source>
        <dbReference type="ARBA" id="ARBA00022989"/>
    </source>
</evidence>
<feature type="transmembrane region" description="Helical" evidence="6">
    <location>
        <begin position="239"/>
        <end position="260"/>
    </location>
</feature>
<evidence type="ECO:0000313" key="8">
    <source>
        <dbReference type="EMBL" id="HIX03345.1"/>
    </source>
</evidence>
<dbReference type="PANTHER" id="PTHR30294">
    <property type="entry name" value="MEMBRANE COMPONENT OF ABC TRANSPORTER YHHJ-RELATED"/>
    <property type="match status" value="1"/>
</dbReference>
<dbReference type="GO" id="GO:0140359">
    <property type="term" value="F:ABC-type transporter activity"/>
    <property type="evidence" value="ECO:0007669"/>
    <property type="project" value="InterPro"/>
</dbReference>
<protein>
    <submittedName>
        <fullName evidence="8">ABC transporter permease</fullName>
    </submittedName>
</protein>
<evidence type="ECO:0000256" key="6">
    <source>
        <dbReference type="SAM" id="Phobius"/>
    </source>
</evidence>
<keyword evidence="3 6" id="KW-0812">Transmembrane</keyword>
<dbReference type="EMBL" id="DXFT01000087">
    <property type="protein sequence ID" value="HIX03345.1"/>
    <property type="molecule type" value="Genomic_DNA"/>
</dbReference>
<feature type="transmembrane region" description="Helical" evidence="6">
    <location>
        <begin position="272"/>
        <end position="293"/>
    </location>
</feature>
<reference evidence="8" key="1">
    <citation type="journal article" date="2021" name="PeerJ">
        <title>Extensive microbial diversity within the chicken gut microbiome revealed by metagenomics and culture.</title>
        <authorList>
            <person name="Gilroy R."/>
            <person name="Ravi A."/>
            <person name="Getino M."/>
            <person name="Pursley I."/>
            <person name="Horton D.L."/>
            <person name="Alikhan N.F."/>
            <person name="Baker D."/>
            <person name="Gharbi K."/>
            <person name="Hall N."/>
            <person name="Watson M."/>
            <person name="Adriaenssens E.M."/>
            <person name="Foster-Nyarko E."/>
            <person name="Jarju S."/>
            <person name="Secka A."/>
            <person name="Antonio M."/>
            <person name="Oren A."/>
            <person name="Chaudhuri R.R."/>
            <person name="La Ragione R."/>
            <person name="Hildebrand F."/>
            <person name="Pallen M.J."/>
        </authorList>
    </citation>
    <scope>NUCLEOTIDE SEQUENCE</scope>
    <source>
        <strain evidence="8">23274</strain>
    </source>
</reference>
<evidence type="ECO:0000259" key="7">
    <source>
        <dbReference type="Pfam" id="PF12698"/>
    </source>
</evidence>
<organism evidence="8 9">
    <name type="scientific">Candidatus Odoribacter faecigallinarum</name>
    <dbReference type="NCBI Taxonomy" id="2838706"/>
    <lineage>
        <taxon>Bacteria</taxon>
        <taxon>Pseudomonadati</taxon>
        <taxon>Bacteroidota</taxon>
        <taxon>Bacteroidia</taxon>
        <taxon>Bacteroidales</taxon>
        <taxon>Odoribacteraceae</taxon>
        <taxon>Odoribacter</taxon>
    </lineage>
</organism>
<feature type="transmembrane region" description="Helical" evidence="6">
    <location>
        <begin position="23"/>
        <end position="43"/>
    </location>
</feature>
<feature type="domain" description="ABC-2 type transporter transmembrane" evidence="7">
    <location>
        <begin position="23"/>
        <end position="372"/>
    </location>
</feature>
<dbReference type="Pfam" id="PF12698">
    <property type="entry name" value="ABC2_membrane_3"/>
    <property type="match status" value="1"/>
</dbReference>
<accession>A0A9D1UZJ2</accession>
<evidence type="ECO:0000256" key="5">
    <source>
        <dbReference type="ARBA" id="ARBA00023136"/>
    </source>
</evidence>
<feature type="transmembrane region" description="Helical" evidence="6">
    <location>
        <begin position="355"/>
        <end position="375"/>
    </location>
</feature>
<evidence type="ECO:0000313" key="9">
    <source>
        <dbReference type="Proteomes" id="UP000824202"/>
    </source>
</evidence>
<gene>
    <name evidence="8" type="ORF">H9863_04410</name>
</gene>
<dbReference type="Proteomes" id="UP000824202">
    <property type="component" value="Unassembled WGS sequence"/>
</dbReference>
<feature type="transmembrane region" description="Helical" evidence="6">
    <location>
        <begin position="300"/>
        <end position="319"/>
    </location>
</feature>
<sequence>MGGKNGLTGLMLREFKRLASRRIYWFMMLLAPVFCFVFFADLLKEGLPMQLPIAVVDEDNTSTSRQLSRSLDAIAQTDVVMRGADFSEARKAMQKGEIYGIFHIPADFAVEVATGKRPVLSFYTNETYLLPSSLAYKDMRLQAALANGAVQQTLLKAKGITGVELQARLLPVTVDTNPLNNPWISYAIYLASILIPSFISMFAMFVTSYSITEELKDGSCREWLAQAGNSMPLALAGKLLPQMLVFLVTGLLCLSVLYGYMRFPLNSGFLPMFAAIFLLIAAAQGFAVFITGLVWRSRIVLSFCALWSVLSFSISGFTFPVPNMPDLMRWASNLSPIRHYYLLYVDQALNGVPVLYSWGAYVALGVFALLPFLTLPRLKRYVEKGRYLA</sequence>
<keyword evidence="4 6" id="KW-1133">Transmembrane helix</keyword>
<comment type="subcellular location">
    <subcellularLocation>
        <location evidence="1">Cell membrane</location>
        <topology evidence="1">Multi-pass membrane protein</topology>
    </subcellularLocation>
</comment>
<dbReference type="InterPro" id="IPR051449">
    <property type="entry name" value="ABC-2_transporter_component"/>
</dbReference>
<dbReference type="InterPro" id="IPR013525">
    <property type="entry name" value="ABC2_TM"/>
</dbReference>
<dbReference type="PANTHER" id="PTHR30294:SF47">
    <property type="entry name" value="INNER MEMBRANE TRANSPORT PERMEASE YHHJ"/>
    <property type="match status" value="1"/>
</dbReference>